<evidence type="ECO:0000313" key="1">
    <source>
        <dbReference type="EMBL" id="KAK6304705.1"/>
    </source>
</evidence>
<dbReference type="EMBL" id="JAGTTL010000023">
    <property type="protein sequence ID" value="KAK6304705.1"/>
    <property type="molecule type" value="Genomic_DNA"/>
</dbReference>
<dbReference type="AlphaFoldDB" id="A0AAN8LE84"/>
<name>A0AAN8LE84_9TELE</name>
<proteinExistence type="predicted"/>
<dbReference type="Proteomes" id="UP001356427">
    <property type="component" value="Unassembled WGS sequence"/>
</dbReference>
<comment type="caution">
    <text evidence="1">The sequence shown here is derived from an EMBL/GenBank/DDBJ whole genome shotgun (WGS) entry which is preliminary data.</text>
</comment>
<gene>
    <name evidence="1" type="ORF">J4Q44_G00252910</name>
</gene>
<accession>A0AAN8LE84</accession>
<sequence>MKHPFYKNSGSQLISTTSLKQDLLLRPYERSLIALAFVCRNAKEIVIFNQKVPPSVLQECIDGKSRPEKPHP</sequence>
<protein>
    <submittedName>
        <fullName evidence="1">Uncharacterized protein</fullName>
    </submittedName>
</protein>
<organism evidence="1 2">
    <name type="scientific">Coregonus suidteri</name>
    <dbReference type="NCBI Taxonomy" id="861788"/>
    <lineage>
        <taxon>Eukaryota</taxon>
        <taxon>Metazoa</taxon>
        <taxon>Chordata</taxon>
        <taxon>Craniata</taxon>
        <taxon>Vertebrata</taxon>
        <taxon>Euteleostomi</taxon>
        <taxon>Actinopterygii</taxon>
        <taxon>Neopterygii</taxon>
        <taxon>Teleostei</taxon>
        <taxon>Protacanthopterygii</taxon>
        <taxon>Salmoniformes</taxon>
        <taxon>Salmonidae</taxon>
        <taxon>Coregoninae</taxon>
        <taxon>Coregonus</taxon>
    </lineage>
</organism>
<evidence type="ECO:0000313" key="2">
    <source>
        <dbReference type="Proteomes" id="UP001356427"/>
    </source>
</evidence>
<reference evidence="1 2" key="1">
    <citation type="submission" date="2021-04" db="EMBL/GenBank/DDBJ databases">
        <authorList>
            <person name="De Guttry C."/>
            <person name="Zahm M."/>
            <person name="Klopp C."/>
            <person name="Cabau C."/>
            <person name="Louis A."/>
            <person name="Berthelot C."/>
            <person name="Parey E."/>
            <person name="Roest Crollius H."/>
            <person name="Montfort J."/>
            <person name="Robinson-Rechavi M."/>
            <person name="Bucao C."/>
            <person name="Bouchez O."/>
            <person name="Gislard M."/>
            <person name="Lluch J."/>
            <person name="Milhes M."/>
            <person name="Lampietro C."/>
            <person name="Lopez Roques C."/>
            <person name="Donnadieu C."/>
            <person name="Braasch I."/>
            <person name="Desvignes T."/>
            <person name="Postlethwait J."/>
            <person name="Bobe J."/>
            <person name="Wedekind C."/>
            <person name="Guiguen Y."/>
        </authorList>
    </citation>
    <scope>NUCLEOTIDE SEQUENCE [LARGE SCALE GENOMIC DNA]</scope>
    <source>
        <strain evidence="1">Cs_M1</strain>
        <tissue evidence="1">Blood</tissue>
    </source>
</reference>
<keyword evidence="2" id="KW-1185">Reference proteome</keyword>